<proteinExistence type="inferred from homology"/>
<dbReference type="AlphaFoldDB" id="A0AAD9GNG4"/>
<evidence type="ECO:0000256" key="6">
    <source>
        <dbReference type="RuleBase" id="RU363053"/>
    </source>
</evidence>
<evidence type="ECO:0000313" key="8">
    <source>
        <dbReference type="Proteomes" id="UP001259832"/>
    </source>
</evidence>
<comment type="similarity">
    <text evidence="2 6">Belongs to the peroxisomal membrane protein PXMP2/4 family.</text>
</comment>
<name>A0AAD9GNG4_9STRA</name>
<gene>
    <name evidence="7" type="ORF">P3T76_007209</name>
</gene>
<keyword evidence="8" id="KW-1185">Reference proteome</keyword>
<accession>A0AAD9GNG4</accession>
<dbReference type="InterPro" id="IPR007248">
    <property type="entry name" value="Mpv17_PMP22"/>
</dbReference>
<evidence type="ECO:0000256" key="4">
    <source>
        <dbReference type="ARBA" id="ARBA00022989"/>
    </source>
</evidence>
<organism evidence="7 8">
    <name type="scientific">Phytophthora citrophthora</name>
    <dbReference type="NCBI Taxonomy" id="4793"/>
    <lineage>
        <taxon>Eukaryota</taxon>
        <taxon>Sar</taxon>
        <taxon>Stramenopiles</taxon>
        <taxon>Oomycota</taxon>
        <taxon>Peronosporomycetes</taxon>
        <taxon>Peronosporales</taxon>
        <taxon>Peronosporaceae</taxon>
        <taxon>Phytophthora</taxon>
    </lineage>
</organism>
<dbReference type="Proteomes" id="UP001259832">
    <property type="component" value="Unassembled WGS sequence"/>
</dbReference>
<evidence type="ECO:0000256" key="1">
    <source>
        <dbReference type="ARBA" id="ARBA00004141"/>
    </source>
</evidence>
<dbReference type="PANTHER" id="PTHR11266">
    <property type="entry name" value="PEROXISOMAL MEMBRANE PROTEIN 2, PXMP2 MPV17"/>
    <property type="match status" value="1"/>
</dbReference>
<evidence type="ECO:0000256" key="2">
    <source>
        <dbReference type="ARBA" id="ARBA00006824"/>
    </source>
</evidence>
<keyword evidence="3" id="KW-0812">Transmembrane</keyword>
<dbReference type="EMBL" id="JASMQC010000012">
    <property type="protein sequence ID" value="KAK1941343.1"/>
    <property type="molecule type" value="Genomic_DNA"/>
</dbReference>
<evidence type="ECO:0000256" key="3">
    <source>
        <dbReference type="ARBA" id="ARBA00022692"/>
    </source>
</evidence>
<dbReference type="Pfam" id="PF04117">
    <property type="entry name" value="Mpv17_PMP22"/>
    <property type="match status" value="1"/>
</dbReference>
<evidence type="ECO:0000313" key="7">
    <source>
        <dbReference type="EMBL" id="KAK1941343.1"/>
    </source>
</evidence>
<dbReference type="GO" id="GO:0016020">
    <property type="term" value="C:membrane"/>
    <property type="evidence" value="ECO:0007669"/>
    <property type="project" value="UniProtKB-SubCell"/>
</dbReference>
<comment type="caution">
    <text evidence="7">The sequence shown here is derived from an EMBL/GenBank/DDBJ whole genome shotgun (WGS) entry which is preliminary data.</text>
</comment>
<keyword evidence="5" id="KW-0472">Membrane</keyword>
<comment type="subcellular location">
    <subcellularLocation>
        <location evidence="1">Membrane</location>
        <topology evidence="1">Multi-pass membrane protein</topology>
    </subcellularLocation>
</comment>
<sequence length="210" mass="23519">MRSFRVLYDECLQRQPLLTKMATSSVFFGLGDRLAQRVEKLGKTDQELSEMESNCIVQEGRVLSESTAKTVRMMVWGGLLLSPMVHNWHNLLERVFVGTGKAVVAKKVVADMVFIAPQIPIWFLTSTGLMAGKHLRQAFDESVEKQPVMLAASYTLWPAVNCISYSVVPVQYRLLFGNVVNLGWSSFLSYMTNHPVPTLPSLKLPTAPLE</sequence>
<evidence type="ECO:0000256" key="5">
    <source>
        <dbReference type="ARBA" id="ARBA00023136"/>
    </source>
</evidence>
<keyword evidence="4" id="KW-1133">Transmembrane helix</keyword>
<dbReference type="PANTHER" id="PTHR11266:SF17">
    <property type="entry name" value="PROTEIN MPV17"/>
    <property type="match status" value="1"/>
</dbReference>
<protein>
    <submittedName>
        <fullName evidence="7">Protein SYM1</fullName>
    </submittedName>
</protein>
<reference evidence="7" key="1">
    <citation type="submission" date="2023-08" db="EMBL/GenBank/DDBJ databases">
        <title>Reference Genome Resource for the Citrus Pathogen Phytophthora citrophthora.</title>
        <authorList>
            <person name="Moller H."/>
            <person name="Coetzee B."/>
            <person name="Rose L.J."/>
            <person name="Van Niekerk J.M."/>
        </authorList>
    </citation>
    <scope>NUCLEOTIDE SEQUENCE</scope>
    <source>
        <strain evidence="7">STE-U-9442</strain>
    </source>
</reference>
<dbReference type="GO" id="GO:0005737">
    <property type="term" value="C:cytoplasm"/>
    <property type="evidence" value="ECO:0007669"/>
    <property type="project" value="TreeGrafter"/>
</dbReference>